<evidence type="ECO:0000256" key="1">
    <source>
        <dbReference type="SAM" id="SignalP"/>
    </source>
</evidence>
<keyword evidence="3" id="KW-1185">Reference proteome</keyword>
<organism evidence="2 3">
    <name type="scientific">Engelhardtia mirabilis</name>
    <dbReference type="NCBI Taxonomy" id="2528011"/>
    <lineage>
        <taxon>Bacteria</taxon>
        <taxon>Pseudomonadati</taxon>
        <taxon>Planctomycetota</taxon>
        <taxon>Planctomycetia</taxon>
        <taxon>Planctomycetia incertae sedis</taxon>
        <taxon>Engelhardtia</taxon>
    </lineage>
</organism>
<evidence type="ECO:0000313" key="2">
    <source>
        <dbReference type="EMBL" id="QDU65175.1"/>
    </source>
</evidence>
<reference evidence="2 3" key="1">
    <citation type="submission" date="2019-02" db="EMBL/GenBank/DDBJ databases">
        <title>Deep-cultivation of Planctomycetes and their phenomic and genomic characterization uncovers novel biology.</title>
        <authorList>
            <person name="Wiegand S."/>
            <person name="Jogler M."/>
            <person name="Boedeker C."/>
            <person name="Pinto D."/>
            <person name="Vollmers J."/>
            <person name="Rivas-Marin E."/>
            <person name="Kohn T."/>
            <person name="Peeters S.H."/>
            <person name="Heuer A."/>
            <person name="Rast P."/>
            <person name="Oberbeckmann S."/>
            <person name="Bunk B."/>
            <person name="Jeske O."/>
            <person name="Meyerdierks A."/>
            <person name="Storesund J.E."/>
            <person name="Kallscheuer N."/>
            <person name="Luecker S."/>
            <person name="Lage O.M."/>
            <person name="Pohl T."/>
            <person name="Merkel B.J."/>
            <person name="Hornburger P."/>
            <person name="Mueller R.-W."/>
            <person name="Bruemmer F."/>
            <person name="Labrenz M."/>
            <person name="Spormann A.M."/>
            <person name="Op den Camp H."/>
            <person name="Overmann J."/>
            <person name="Amann R."/>
            <person name="Jetten M.S.M."/>
            <person name="Mascher T."/>
            <person name="Medema M.H."/>
            <person name="Devos D.P."/>
            <person name="Kaster A.-K."/>
            <person name="Ovreas L."/>
            <person name="Rohde M."/>
            <person name="Galperin M.Y."/>
            <person name="Jogler C."/>
        </authorList>
    </citation>
    <scope>NUCLEOTIDE SEQUENCE [LARGE SCALE GENOMIC DNA]</scope>
    <source>
        <strain evidence="2 3">Pla133</strain>
    </source>
</reference>
<feature type="signal peptide" evidence="1">
    <location>
        <begin position="1"/>
        <end position="23"/>
    </location>
</feature>
<evidence type="ECO:0008006" key="4">
    <source>
        <dbReference type="Google" id="ProtNLM"/>
    </source>
</evidence>
<dbReference type="KEGG" id="pbap:Pla133_02390"/>
<dbReference type="RefSeq" id="WP_145061531.1">
    <property type="nucleotide sequence ID" value="NZ_CP036287.1"/>
</dbReference>
<dbReference type="AlphaFoldDB" id="A0A518BDV9"/>
<gene>
    <name evidence="2" type="ORF">Pla133_02390</name>
</gene>
<name>A0A518BDV9_9BACT</name>
<keyword evidence="1" id="KW-0732">Signal</keyword>
<accession>A0A518BDV9</accession>
<dbReference type="EMBL" id="CP036287">
    <property type="protein sequence ID" value="QDU65175.1"/>
    <property type="molecule type" value="Genomic_DNA"/>
</dbReference>
<dbReference type="Proteomes" id="UP000316921">
    <property type="component" value="Chromosome"/>
</dbReference>
<sequence length="165" mass="17097" precursor="true">MKSSIIKLGALALISLAATSATAETDSDWAGPACGKLVPVDGDTELLSAQSCQCSGAVSLTVVAGSLTIQPTGLVCYTHKISPDYQTFQSGGDTLLDRDKWVSEQLVSQNCNTSDCSWFFGWWGTPTCDQTVQDLNGGGYVYVAVGNCKDGVPIGTDSDGDGGEG</sequence>
<protein>
    <recommendedName>
        <fullName evidence="4">Secreted protein</fullName>
    </recommendedName>
</protein>
<proteinExistence type="predicted"/>
<feature type="chain" id="PRO_5022228909" description="Secreted protein" evidence="1">
    <location>
        <begin position="24"/>
        <end position="165"/>
    </location>
</feature>
<evidence type="ECO:0000313" key="3">
    <source>
        <dbReference type="Proteomes" id="UP000316921"/>
    </source>
</evidence>